<dbReference type="InterPro" id="IPR024623">
    <property type="entry name" value="YtxH"/>
</dbReference>
<dbReference type="PANTHER" id="PTHR35792">
    <property type="entry name" value="GENERAL STRESS PROTEIN"/>
    <property type="match status" value="1"/>
</dbReference>
<dbReference type="PANTHER" id="PTHR35792:SF3">
    <property type="entry name" value="IG HYPOTHETICAL 17707"/>
    <property type="match status" value="1"/>
</dbReference>
<dbReference type="Pfam" id="PF12732">
    <property type="entry name" value="YtxH"/>
    <property type="match status" value="1"/>
</dbReference>
<proteinExistence type="predicted"/>
<keyword evidence="2" id="KW-1185">Reference proteome</keyword>
<name>A0A8J8GF52_9BACI</name>
<protein>
    <submittedName>
        <fullName evidence="1">YtxH domain-containing protein</fullName>
    </submittedName>
</protein>
<accession>A0A8J8GF52</accession>
<gene>
    <name evidence="1" type="ORF">HR057_09580</name>
</gene>
<evidence type="ECO:0000313" key="2">
    <source>
        <dbReference type="Proteomes" id="UP000625804"/>
    </source>
</evidence>
<dbReference type="AlphaFoldDB" id="A0A8J8GF52"/>
<dbReference type="EMBL" id="JABTTE010000011">
    <property type="protein sequence ID" value="NSL52001.1"/>
    <property type="molecule type" value="Genomic_DNA"/>
</dbReference>
<reference evidence="1" key="1">
    <citation type="submission" date="2020-06" db="EMBL/GenBank/DDBJ databases">
        <title>A novel thermopfilic bacterium from Erzurum, Turkey.</title>
        <authorList>
            <person name="Adiguzel A."/>
            <person name="Ay H."/>
            <person name="Baltaci M.O."/>
        </authorList>
    </citation>
    <scope>NUCLEOTIDE SEQUENCE</scope>
    <source>
        <strain evidence="1">P2</strain>
    </source>
</reference>
<evidence type="ECO:0000313" key="1">
    <source>
        <dbReference type="EMBL" id="NSL52001.1"/>
    </source>
</evidence>
<sequence length="117" mass="12977">MKTKSLLFGILVGGIAGSTIALLTAPKSGQDLKRTLYANSQKVKDALITLKTESNEVKNQIIEVSKESASILKDVTKDIQTSIEAWKKDIEPNKAKIYDELKNIESTLEQLEKMVKK</sequence>
<comment type="caution">
    <text evidence="1">The sequence shown here is derived from an EMBL/GenBank/DDBJ whole genome shotgun (WGS) entry which is preliminary data.</text>
</comment>
<dbReference type="Proteomes" id="UP000625804">
    <property type="component" value="Unassembled WGS sequence"/>
</dbReference>
<dbReference type="RefSeq" id="WP_173731204.1">
    <property type="nucleotide sequence ID" value="NZ_JABTTE010000011.1"/>
</dbReference>
<organism evidence="1 2">
    <name type="scientific">Calidifontibacillus erzurumensis</name>
    <dbReference type="NCBI Taxonomy" id="2741433"/>
    <lineage>
        <taxon>Bacteria</taxon>
        <taxon>Bacillati</taxon>
        <taxon>Bacillota</taxon>
        <taxon>Bacilli</taxon>
        <taxon>Bacillales</taxon>
        <taxon>Bacillaceae</taxon>
        <taxon>Calidifontibacillus/Schinkia group</taxon>
        <taxon>Calidifontibacillus</taxon>
    </lineage>
</organism>
<dbReference type="InterPro" id="IPR052928">
    <property type="entry name" value="Desiccation-related_membrane"/>
</dbReference>